<keyword evidence="2" id="KW-0378">Hydrolase</keyword>
<dbReference type="PANTHER" id="PTHR43784:SF3">
    <property type="entry name" value="GDSL FAMILY LIPASE"/>
    <property type="match status" value="1"/>
</dbReference>
<keyword evidence="3" id="KW-1185">Reference proteome</keyword>
<protein>
    <submittedName>
        <fullName evidence="2">SGNH hydrolase-type esterase domain-containing protein</fullName>
    </submittedName>
</protein>
<dbReference type="AlphaFoldDB" id="A0AAD7FNU6"/>
<reference evidence="2" key="1">
    <citation type="submission" date="2023-03" db="EMBL/GenBank/DDBJ databases">
        <title>Massive genome expansion in bonnet fungi (Mycena s.s.) driven by repeated elements and novel gene families across ecological guilds.</title>
        <authorList>
            <consortium name="Lawrence Berkeley National Laboratory"/>
            <person name="Harder C.B."/>
            <person name="Miyauchi S."/>
            <person name="Viragh M."/>
            <person name="Kuo A."/>
            <person name="Thoen E."/>
            <person name="Andreopoulos B."/>
            <person name="Lu D."/>
            <person name="Skrede I."/>
            <person name="Drula E."/>
            <person name="Henrissat B."/>
            <person name="Morin E."/>
            <person name="Kohler A."/>
            <person name="Barry K."/>
            <person name="LaButti K."/>
            <person name="Morin E."/>
            <person name="Salamov A."/>
            <person name="Lipzen A."/>
            <person name="Mereny Z."/>
            <person name="Hegedus B."/>
            <person name="Baldrian P."/>
            <person name="Stursova M."/>
            <person name="Weitz H."/>
            <person name="Taylor A."/>
            <person name="Grigoriev I.V."/>
            <person name="Nagy L.G."/>
            <person name="Martin F."/>
            <person name="Kauserud H."/>
        </authorList>
    </citation>
    <scope>NUCLEOTIDE SEQUENCE</scope>
    <source>
        <strain evidence="2">9284</strain>
    </source>
</reference>
<feature type="compositionally biased region" description="Polar residues" evidence="1">
    <location>
        <begin position="509"/>
        <end position="519"/>
    </location>
</feature>
<dbReference type="CDD" id="cd01830">
    <property type="entry name" value="XynE_like"/>
    <property type="match status" value="1"/>
</dbReference>
<comment type="caution">
    <text evidence="2">The sequence shown here is derived from an EMBL/GenBank/DDBJ whole genome shotgun (WGS) entry which is preliminary data.</text>
</comment>
<name>A0AAD7FNU6_9AGAR</name>
<dbReference type="PANTHER" id="PTHR43784">
    <property type="entry name" value="GDSL-LIKE LIPASE/ACYLHYDROLASE, PUTATIVE (AFU_ORTHOLOGUE AFUA_2G00820)-RELATED"/>
    <property type="match status" value="1"/>
</dbReference>
<dbReference type="Proteomes" id="UP001221142">
    <property type="component" value="Unassembled WGS sequence"/>
</dbReference>
<evidence type="ECO:0000256" key="1">
    <source>
        <dbReference type="SAM" id="MobiDB-lite"/>
    </source>
</evidence>
<evidence type="ECO:0000313" key="3">
    <source>
        <dbReference type="Proteomes" id="UP001221142"/>
    </source>
</evidence>
<gene>
    <name evidence="2" type="ORF">FB45DRAFT_1025830</name>
</gene>
<dbReference type="Pfam" id="PF00657">
    <property type="entry name" value="Lipase_GDSL"/>
    <property type="match status" value="1"/>
</dbReference>
<dbReference type="GO" id="GO:0016788">
    <property type="term" value="F:hydrolase activity, acting on ester bonds"/>
    <property type="evidence" value="ECO:0007669"/>
    <property type="project" value="InterPro"/>
</dbReference>
<proteinExistence type="predicted"/>
<dbReference type="InterPro" id="IPR001087">
    <property type="entry name" value="GDSL"/>
</dbReference>
<dbReference type="InterPro" id="IPR036514">
    <property type="entry name" value="SGNH_hydro_sf"/>
</dbReference>
<accession>A0AAD7FNU6</accession>
<feature type="region of interest" description="Disordered" evidence="1">
    <location>
        <begin position="485"/>
        <end position="519"/>
    </location>
</feature>
<dbReference type="SUPFAM" id="SSF52266">
    <property type="entry name" value="SGNH hydrolase"/>
    <property type="match status" value="1"/>
</dbReference>
<dbReference type="InterPro" id="IPR053140">
    <property type="entry name" value="GDSL_Rv0518-like"/>
</dbReference>
<dbReference type="Gene3D" id="3.40.50.1110">
    <property type="entry name" value="SGNH hydrolase"/>
    <property type="match status" value="1"/>
</dbReference>
<sequence>MPQLTEFTNLPNPPFNGTDGVFFNTTIRQTLHMSIGGDHIRIRFSNAFGPNSVTIDAATVALPLGGGSGASAIVPGSVKTLTFSGSPSFTIPNGAQIVSDPIAMPIQAQQTITVTMFTAAGQLGFDITSHPGSRATSWMAFGNHVSANNITDPSTQSLQHWYYVSAVETFTAAADPKAFVIVGDSITDGRETTTDGNNRWPDLVLARMQQNPALQQISVNNQAAGGNRILADGNGPNALGRIDRDVLAQTGVKYAMIFEGVNDIGVVAATTAAQQVIGDQVIAAFKQIITRVHAQGIPIFASTITPFGAPANDSSIQPYSSPIREVTRQRVNAFIRSGAFDAVIDFDKVVADPTTPSQLAPEFNSGDFLHPNVAGYTAMADAFPLDLFEQFAGGCRRRPPLDARIGSFVFVAVAPSNRRVHWLPSAHPSPLSPSPPLLDVSIGSRYPLFPASPLLLSTPSTRHTSARTPSIPAVVLVPPRYPLHDSAVPDATPPAKHNRDTSMYPLPTRATSISLPPAR</sequence>
<evidence type="ECO:0000313" key="2">
    <source>
        <dbReference type="EMBL" id="KAJ7634924.1"/>
    </source>
</evidence>
<dbReference type="EMBL" id="JARKIF010000007">
    <property type="protein sequence ID" value="KAJ7634924.1"/>
    <property type="molecule type" value="Genomic_DNA"/>
</dbReference>
<organism evidence="2 3">
    <name type="scientific">Roridomyces roridus</name>
    <dbReference type="NCBI Taxonomy" id="1738132"/>
    <lineage>
        <taxon>Eukaryota</taxon>
        <taxon>Fungi</taxon>
        <taxon>Dikarya</taxon>
        <taxon>Basidiomycota</taxon>
        <taxon>Agaricomycotina</taxon>
        <taxon>Agaricomycetes</taxon>
        <taxon>Agaricomycetidae</taxon>
        <taxon>Agaricales</taxon>
        <taxon>Marasmiineae</taxon>
        <taxon>Mycenaceae</taxon>
        <taxon>Roridomyces</taxon>
    </lineage>
</organism>